<proteinExistence type="predicted"/>
<name>A0A3B0RYB7_9ZZZZ</name>
<reference evidence="1" key="1">
    <citation type="submission" date="2018-06" db="EMBL/GenBank/DDBJ databases">
        <authorList>
            <person name="Zhirakovskaya E."/>
        </authorList>
    </citation>
    <scope>NUCLEOTIDE SEQUENCE</scope>
</reference>
<evidence type="ECO:0000313" key="1">
    <source>
        <dbReference type="EMBL" id="VAV93536.1"/>
    </source>
</evidence>
<protein>
    <submittedName>
        <fullName evidence="1">FIG000325: clustered with transcription termination protein NusA</fullName>
    </submittedName>
</protein>
<feature type="non-terminal residue" evidence="1">
    <location>
        <position position="1"/>
    </location>
</feature>
<accession>A0A3B0RYB7</accession>
<sequence>GKLEGFEDGEVRIFVKPDDGSDEDILIGLPFDLISDAKLVMTDDLLEKSRMAAKDGAPTDGSEMD</sequence>
<dbReference type="EMBL" id="UOEC01000110">
    <property type="protein sequence ID" value="VAV93536.1"/>
    <property type="molecule type" value="Genomic_DNA"/>
</dbReference>
<dbReference type="AlphaFoldDB" id="A0A3B0RYB7"/>
<organism evidence="1">
    <name type="scientific">hydrothermal vent metagenome</name>
    <dbReference type="NCBI Taxonomy" id="652676"/>
    <lineage>
        <taxon>unclassified sequences</taxon>
        <taxon>metagenomes</taxon>
        <taxon>ecological metagenomes</taxon>
    </lineage>
</organism>
<gene>
    <name evidence="1" type="ORF">MNBD_ALPHA08-602</name>
</gene>